<name>A0A165AKY7_9AGAM</name>
<feature type="compositionally biased region" description="Acidic residues" evidence="6">
    <location>
        <begin position="169"/>
        <end position="201"/>
    </location>
</feature>
<organism evidence="7 8">
    <name type="scientific">Sistotremastrum niveocremeum HHB9708</name>
    <dbReference type="NCBI Taxonomy" id="1314777"/>
    <lineage>
        <taxon>Eukaryota</taxon>
        <taxon>Fungi</taxon>
        <taxon>Dikarya</taxon>
        <taxon>Basidiomycota</taxon>
        <taxon>Agaricomycotina</taxon>
        <taxon>Agaricomycetes</taxon>
        <taxon>Sistotremastrales</taxon>
        <taxon>Sistotremastraceae</taxon>
        <taxon>Sertulicium</taxon>
        <taxon>Sertulicium niveocremeum</taxon>
    </lineage>
</organism>
<evidence type="ECO:0000256" key="2">
    <source>
        <dbReference type="ARBA" id="ARBA00010727"/>
    </source>
</evidence>
<keyword evidence="3" id="KW-0235">DNA replication</keyword>
<dbReference type="GO" id="GO:0003697">
    <property type="term" value="F:single-stranded DNA binding"/>
    <property type="evidence" value="ECO:0007669"/>
    <property type="project" value="TreeGrafter"/>
</dbReference>
<evidence type="ECO:0000256" key="3">
    <source>
        <dbReference type="ARBA" id="ARBA00022705"/>
    </source>
</evidence>
<evidence type="ECO:0000256" key="4">
    <source>
        <dbReference type="ARBA" id="ARBA00023242"/>
    </source>
</evidence>
<dbReference type="PANTHER" id="PTHR10507:SF0">
    <property type="entry name" value="CELL DIVISION CONTROL PROTEIN 45 HOMOLOG"/>
    <property type="match status" value="1"/>
</dbReference>
<dbReference type="InterPro" id="IPR003874">
    <property type="entry name" value="CDC45"/>
</dbReference>
<evidence type="ECO:0000256" key="1">
    <source>
        <dbReference type="ARBA" id="ARBA00004123"/>
    </source>
</evidence>
<dbReference type="Proteomes" id="UP000076722">
    <property type="component" value="Unassembled WGS sequence"/>
</dbReference>
<keyword evidence="4" id="KW-0539">Nucleus</keyword>
<dbReference type="EMBL" id="KV419394">
    <property type="protein sequence ID" value="KZS99187.1"/>
    <property type="molecule type" value="Genomic_DNA"/>
</dbReference>
<protein>
    <submittedName>
        <fullName evidence="7">CDC45-like protein</fullName>
    </submittedName>
</protein>
<dbReference type="GO" id="GO:0003682">
    <property type="term" value="F:chromatin binding"/>
    <property type="evidence" value="ECO:0007669"/>
    <property type="project" value="TreeGrafter"/>
</dbReference>
<dbReference type="GO" id="GO:0000727">
    <property type="term" value="P:double-strand break repair via break-induced replication"/>
    <property type="evidence" value="ECO:0007669"/>
    <property type="project" value="TreeGrafter"/>
</dbReference>
<dbReference type="AlphaFoldDB" id="A0A165AKY7"/>
<dbReference type="GO" id="GO:0031261">
    <property type="term" value="C:DNA replication preinitiation complex"/>
    <property type="evidence" value="ECO:0007669"/>
    <property type="project" value="TreeGrafter"/>
</dbReference>
<dbReference type="GO" id="GO:1902977">
    <property type="term" value="P:mitotic DNA replication preinitiation complex assembly"/>
    <property type="evidence" value="ECO:0007669"/>
    <property type="project" value="TreeGrafter"/>
</dbReference>
<keyword evidence="5" id="KW-0131">Cell cycle</keyword>
<dbReference type="OrthoDB" id="10258882at2759"/>
<keyword evidence="8" id="KW-1185">Reference proteome</keyword>
<evidence type="ECO:0000313" key="7">
    <source>
        <dbReference type="EMBL" id="KZS99187.1"/>
    </source>
</evidence>
<evidence type="ECO:0000256" key="5">
    <source>
        <dbReference type="ARBA" id="ARBA00023306"/>
    </source>
</evidence>
<sequence length="697" mass="78660">MLLPPPNPSIKRDSYGEAYQSIIAKHRRSPMTSASSVVILVAPDVDALCASRMFAELLKQDDVLHRIIPVSGLADLERMKNELLTYTELHTLILLNMGSILDLPSNDWFGCFEENLTLHVIDSNRPQNLSSLFGSEDPEVDKRILIWDDGDAEKLTEEKKAWESILYDPEPDSESDDSDDDLLISDDEGDDEEEEEDDDDSSSQVGQKRKSNSSQDEPSPKRRRKEERAQARAKRKEKQEAREARELHEKIINKHYSVGTWYGQAASGIVYALATVLERIDNEILWLAVISLTFQFTTARISRATYEGYQQLYSDEVARLNATFPEDAIPGDFEGIRTGQELRFTLLRHWTLYDAMLHSSYVANKLAIWKERGRRKLSGLFAKMGYSKSHTQQNYQWMSKKGRDELTDKLDLYAPEYGLVELSYPSFVRHYGHQRHPMGAADMVEGICALLDVGGRVKILAEVAGTQNGGEWFGGGRTWEVGTRWRDDDKENKPPQQPAEPNSNGNKEDANDDAKVPVPWWIKNFWAAYDALNNVKAVHEALFLSMSIHRAIIREGCSIIDKQQIKSMNGHRVVIITQGPDLDLLAQPATLSKLALWLVDSHRDRVPGTTMGRSKRKCLPFVVACLDRKAGSYLVVGVTAALEDGDVRKNLFGLAFLDAKEICNARSRHGTFDTSVIEINEADLTMFLQALCNRPNA</sequence>
<reference evidence="7 8" key="1">
    <citation type="journal article" date="2016" name="Mol. Biol. Evol.">
        <title>Comparative Genomics of Early-Diverging Mushroom-Forming Fungi Provides Insights into the Origins of Lignocellulose Decay Capabilities.</title>
        <authorList>
            <person name="Nagy L.G."/>
            <person name="Riley R."/>
            <person name="Tritt A."/>
            <person name="Adam C."/>
            <person name="Daum C."/>
            <person name="Floudas D."/>
            <person name="Sun H."/>
            <person name="Yadav J.S."/>
            <person name="Pangilinan J."/>
            <person name="Larsson K.H."/>
            <person name="Matsuura K."/>
            <person name="Barry K."/>
            <person name="Labutti K."/>
            <person name="Kuo R."/>
            <person name="Ohm R.A."/>
            <person name="Bhattacharya S.S."/>
            <person name="Shirouzu T."/>
            <person name="Yoshinaga Y."/>
            <person name="Martin F.M."/>
            <person name="Grigoriev I.V."/>
            <person name="Hibbett D.S."/>
        </authorList>
    </citation>
    <scope>NUCLEOTIDE SEQUENCE [LARGE SCALE GENOMIC DNA]</scope>
    <source>
        <strain evidence="7 8">HHB9708</strain>
    </source>
</reference>
<dbReference type="PANTHER" id="PTHR10507">
    <property type="entry name" value="CDC45-RELATED PROTEIN"/>
    <property type="match status" value="1"/>
</dbReference>
<feature type="region of interest" description="Disordered" evidence="6">
    <location>
        <begin position="485"/>
        <end position="512"/>
    </location>
</feature>
<dbReference type="Pfam" id="PF02724">
    <property type="entry name" value="CDC45"/>
    <property type="match status" value="1"/>
</dbReference>
<feature type="compositionally biased region" description="Basic residues" evidence="6">
    <location>
        <begin position="221"/>
        <end position="236"/>
    </location>
</feature>
<dbReference type="GO" id="GO:0006270">
    <property type="term" value="P:DNA replication initiation"/>
    <property type="evidence" value="ECO:0007669"/>
    <property type="project" value="InterPro"/>
</dbReference>
<dbReference type="STRING" id="1314777.A0A165AKY7"/>
<proteinExistence type="inferred from homology"/>
<comment type="similarity">
    <text evidence="2">Belongs to the CDC45 family.</text>
</comment>
<dbReference type="GO" id="GO:0003688">
    <property type="term" value="F:DNA replication origin binding"/>
    <property type="evidence" value="ECO:0007669"/>
    <property type="project" value="TreeGrafter"/>
</dbReference>
<gene>
    <name evidence="7" type="ORF">SISNIDRAFT_545995</name>
</gene>
<evidence type="ECO:0000256" key="6">
    <source>
        <dbReference type="SAM" id="MobiDB-lite"/>
    </source>
</evidence>
<evidence type="ECO:0000313" key="8">
    <source>
        <dbReference type="Proteomes" id="UP000076722"/>
    </source>
</evidence>
<accession>A0A165AKY7</accession>
<comment type="subcellular location">
    <subcellularLocation>
        <location evidence="1">Nucleus</location>
    </subcellularLocation>
</comment>
<feature type="region of interest" description="Disordered" evidence="6">
    <location>
        <begin position="162"/>
        <end position="244"/>
    </location>
</feature>